<dbReference type="AlphaFoldDB" id="F2IAT3"/>
<evidence type="ECO:0000313" key="2">
    <source>
        <dbReference type="Proteomes" id="UP000007463"/>
    </source>
</evidence>
<organism evidence="1 2">
    <name type="scientific">Fluviicola taffensis (strain DSM 16823 / NCIMB 13979 / RW262)</name>
    <dbReference type="NCBI Taxonomy" id="755732"/>
    <lineage>
        <taxon>Bacteria</taxon>
        <taxon>Pseudomonadati</taxon>
        <taxon>Bacteroidota</taxon>
        <taxon>Flavobacteriia</taxon>
        <taxon>Flavobacteriales</taxon>
        <taxon>Crocinitomicaceae</taxon>
        <taxon>Fluviicola</taxon>
    </lineage>
</organism>
<dbReference type="EMBL" id="CP002542">
    <property type="protein sequence ID" value="AEA44238.1"/>
    <property type="molecule type" value="Genomic_DNA"/>
</dbReference>
<dbReference type="KEGG" id="fte:Fluta_2252"/>
<name>F2IAT3_FLUTR</name>
<evidence type="ECO:0000313" key="1">
    <source>
        <dbReference type="EMBL" id="AEA44238.1"/>
    </source>
</evidence>
<dbReference type="HOGENOM" id="CLU_3007658_0_0_10"/>
<sequence>MGFLSSLFSKMSAENIKPNISVDNAYHSSLNWLDTKSWIRQEECLTFVTIFRSIQK</sequence>
<reference evidence="2" key="2">
    <citation type="submission" date="2011-02" db="EMBL/GenBank/DDBJ databases">
        <title>The complete genome of Fluviicola taffensis DSM 16823.</title>
        <authorList>
            <consortium name="US DOE Joint Genome Institute (JGI-PGF)"/>
            <person name="Lucas S."/>
            <person name="Copeland A."/>
            <person name="Lapidus A."/>
            <person name="Bruce D."/>
            <person name="Goodwin L."/>
            <person name="Pitluck S."/>
            <person name="Kyrpides N."/>
            <person name="Mavromatis K."/>
            <person name="Ivanova N."/>
            <person name="Mikhailova N."/>
            <person name="Pagani I."/>
            <person name="Chertkov O."/>
            <person name="Detter J.C."/>
            <person name="Han C."/>
            <person name="Tapia R."/>
            <person name="Land M."/>
            <person name="Hauser L."/>
            <person name="Markowitz V."/>
            <person name="Cheng J.-F."/>
            <person name="Hugenholtz P."/>
            <person name="Woyke T."/>
            <person name="Wu D."/>
            <person name="Tindall B."/>
            <person name="Pomrenke H.G."/>
            <person name="Brambilla E."/>
            <person name="Klenk H.-P."/>
            <person name="Eisen J.A."/>
        </authorList>
    </citation>
    <scope>NUCLEOTIDE SEQUENCE [LARGE SCALE GENOMIC DNA]</scope>
    <source>
        <strain evidence="2">DSM 16823 / RW262 / RW262</strain>
    </source>
</reference>
<accession>F2IAT3</accession>
<keyword evidence="2" id="KW-1185">Reference proteome</keyword>
<reference evidence="1 2" key="1">
    <citation type="journal article" date="2011" name="Stand. Genomic Sci.">
        <title>Complete genome sequence of the gliding freshwater bacterium Fluviicola taffensis type strain (RW262).</title>
        <authorList>
            <person name="Woyke T."/>
            <person name="Chertkov O."/>
            <person name="Lapidus A."/>
            <person name="Nolan M."/>
            <person name="Lucas S."/>
            <person name="Del Rio T.G."/>
            <person name="Tice H."/>
            <person name="Cheng J.F."/>
            <person name="Tapia R."/>
            <person name="Han C."/>
            <person name="Goodwin L."/>
            <person name="Pitluck S."/>
            <person name="Liolios K."/>
            <person name="Pagani I."/>
            <person name="Ivanova N."/>
            <person name="Huntemann M."/>
            <person name="Mavromatis K."/>
            <person name="Mikhailova N."/>
            <person name="Pati A."/>
            <person name="Chen A."/>
            <person name="Palaniappan K."/>
            <person name="Land M."/>
            <person name="Hauser L."/>
            <person name="Brambilla E.M."/>
            <person name="Rohde M."/>
            <person name="Mwirichia R."/>
            <person name="Sikorski J."/>
            <person name="Tindall B.J."/>
            <person name="Goker M."/>
            <person name="Bristow J."/>
            <person name="Eisen J.A."/>
            <person name="Markowitz V."/>
            <person name="Hugenholtz P."/>
            <person name="Klenk H.P."/>
            <person name="Kyrpides N.C."/>
        </authorList>
    </citation>
    <scope>NUCLEOTIDE SEQUENCE [LARGE SCALE GENOMIC DNA]</scope>
    <source>
        <strain evidence="2">DSM 16823 / RW262 / RW262</strain>
    </source>
</reference>
<gene>
    <name evidence="1" type="ordered locus">Fluta_2252</name>
</gene>
<dbReference type="Proteomes" id="UP000007463">
    <property type="component" value="Chromosome"/>
</dbReference>
<protein>
    <submittedName>
        <fullName evidence="1">Uncharacterized protein</fullName>
    </submittedName>
</protein>
<dbReference type="STRING" id="755732.Fluta_2252"/>
<proteinExistence type="predicted"/>